<evidence type="ECO:0000256" key="11">
    <source>
        <dbReference type="SAM" id="Phobius"/>
    </source>
</evidence>
<evidence type="ECO:0000256" key="7">
    <source>
        <dbReference type="ARBA" id="ARBA00022989"/>
    </source>
</evidence>
<dbReference type="InterPro" id="IPR023471">
    <property type="entry name" value="CtaG/Cox11_dom_sf"/>
</dbReference>
<protein>
    <recommendedName>
        <fullName evidence="4 10">Cytochrome c oxidase assembly protein CtaG</fullName>
    </recommendedName>
</protein>
<evidence type="ECO:0000256" key="6">
    <source>
        <dbReference type="ARBA" id="ARBA00022968"/>
    </source>
</evidence>
<comment type="caution">
    <text evidence="12">The sequence shown here is derived from an EMBL/GenBank/DDBJ whole genome shotgun (WGS) entry which is preliminary data.</text>
</comment>
<comment type="similarity">
    <text evidence="3 10">Belongs to the COX11/CtaG family.</text>
</comment>
<dbReference type="EMBL" id="JBHTJO010000002">
    <property type="protein sequence ID" value="MFD0988373.1"/>
    <property type="molecule type" value="Genomic_DNA"/>
</dbReference>
<dbReference type="Proteomes" id="UP001597102">
    <property type="component" value="Unassembled WGS sequence"/>
</dbReference>
<keyword evidence="7 10" id="KW-1133">Transmembrane helix</keyword>
<accession>A0ABW3JD23</accession>
<keyword evidence="10" id="KW-0997">Cell inner membrane</keyword>
<feature type="topological domain" description="Cytoplasmic" evidence="10">
    <location>
        <begin position="1"/>
        <end position="15"/>
    </location>
</feature>
<dbReference type="SUPFAM" id="SSF110111">
    <property type="entry name" value="Ctag/Cox11"/>
    <property type="match status" value="1"/>
</dbReference>
<evidence type="ECO:0000256" key="10">
    <source>
        <dbReference type="HAMAP-Rule" id="MF_00155"/>
    </source>
</evidence>
<keyword evidence="8 10" id="KW-0186">Copper</keyword>
<feature type="transmembrane region" description="Helical" evidence="11">
    <location>
        <begin position="21"/>
        <end position="44"/>
    </location>
</feature>
<evidence type="ECO:0000256" key="2">
    <source>
        <dbReference type="ARBA" id="ARBA00004382"/>
    </source>
</evidence>
<name>A0ABW3JD23_9HYPH</name>
<evidence type="ECO:0000256" key="4">
    <source>
        <dbReference type="ARBA" id="ARBA00015384"/>
    </source>
</evidence>
<dbReference type="PIRSF" id="PIRSF005413">
    <property type="entry name" value="COX11"/>
    <property type="match status" value="1"/>
</dbReference>
<evidence type="ECO:0000313" key="12">
    <source>
        <dbReference type="EMBL" id="MFD0988373.1"/>
    </source>
</evidence>
<organism evidence="12 13">
    <name type="scientific">Methyloligella solikamskensis</name>
    <dbReference type="NCBI Taxonomy" id="1177756"/>
    <lineage>
        <taxon>Bacteria</taxon>
        <taxon>Pseudomonadati</taxon>
        <taxon>Pseudomonadota</taxon>
        <taxon>Alphaproteobacteria</taxon>
        <taxon>Hyphomicrobiales</taxon>
        <taxon>Hyphomicrobiaceae</taxon>
        <taxon>Methyloligella</taxon>
    </lineage>
</organism>
<evidence type="ECO:0000313" key="13">
    <source>
        <dbReference type="Proteomes" id="UP001597102"/>
    </source>
</evidence>
<evidence type="ECO:0000256" key="5">
    <source>
        <dbReference type="ARBA" id="ARBA00022692"/>
    </source>
</evidence>
<keyword evidence="6 10" id="KW-0735">Signal-anchor</keyword>
<gene>
    <name evidence="10" type="primary">ctaG</name>
    <name evidence="12" type="ORF">ACFQ2F_14840</name>
</gene>
<dbReference type="PANTHER" id="PTHR21320">
    <property type="entry name" value="CYTOCHROME C OXIDASE ASSEMBLY PROTEIN COX11-RELATED"/>
    <property type="match status" value="1"/>
</dbReference>
<keyword evidence="9 10" id="KW-0472">Membrane</keyword>
<keyword evidence="13" id="KW-1185">Reference proteome</keyword>
<dbReference type="InterPro" id="IPR007533">
    <property type="entry name" value="Cyt_c_oxidase_assmbl_CtaG"/>
</dbReference>
<keyword evidence="5 10" id="KW-0812">Transmembrane</keyword>
<sequence length="205" mass="22526">MTKDNERSEETKERKPSRHGFVALSLAAVVAGMVGLSFAAVPLYRIFCQQTGYAGTPQRADVAPDEVSDHTVNVRFDANTMPDLPWSFEPETNEMTVRIGASNLAFFKATNNSDEPIVGTAVFNVAPNSAAQYFNKIQCFCFTEQRLEPGESMEMPVTFFIEPKFLDNVSTKHISDITLSYTFYRSDKGQGVAAAPTESKGKSGS</sequence>
<dbReference type="RefSeq" id="WP_379091395.1">
    <property type="nucleotide sequence ID" value="NZ_JBHTJO010000002.1"/>
</dbReference>
<dbReference type="Pfam" id="PF04442">
    <property type="entry name" value="CtaG_Cox11"/>
    <property type="match status" value="1"/>
</dbReference>
<evidence type="ECO:0000256" key="3">
    <source>
        <dbReference type="ARBA" id="ARBA00009620"/>
    </source>
</evidence>
<dbReference type="PANTHER" id="PTHR21320:SF3">
    <property type="entry name" value="CYTOCHROME C OXIDASE ASSEMBLY PROTEIN COX11, MITOCHONDRIAL-RELATED"/>
    <property type="match status" value="1"/>
</dbReference>
<dbReference type="NCBIfam" id="NF003465">
    <property type="entry name" value="PRK05089.1"/>
    <property type="match status" value="1"/>
</dbReference>
<evidence type="ECO:0000256" key="8">
    <source>
        <dbReference type="ARBA" id="ARBA00023008"/>
    </source>
</evidence>
<keyword evidence="10" id="KW-1003">Cell membrane</keyword>
<dbReference type="Gene3D" id="2.60.370.10">
    <property type="entry name" value="Ctag/Cox11"/>
    <property type="match status" value="1"/>
</dbReference>
<dbReference type="HAMAP" id="MF_00155">
    <property type="entry name" value="CtaG"/>
    <property type="match status" value="1"/>
</dbReference>
<reference evidence="13" key="1">
    <citation type="journal article" date="2019" name="Int. J. Syst. Evol. Microbiol.">
        <title>The Global Catalogue of Microorganisms (GCM) 10K type strain sequencing project: providing services to taxonomists for standard genome sequencing and annotation.</title>
        <authorList>
            <consortium name="The Broad Institute Genomics Platform"/>
            <consortium name="The Broad Institute Genome Sequencing Center for Infectious Disease"/>
            <person name="Wu L."/>
            <person name="Ma J."/>
        </authorList>
    </citation>
    <scope>NUCLEOTIDE SEQUENCE [LARGE SCALE GENOMIC DNA]</scope>
    <source>
        <strain evidence="13">CCUG 61697</strain>
    </source>
</reference>
<evidence type="ECO:0000256" key="9">
    <source>
        <dbReference type="ARBA" id="ARBA00023136"/>
    </source>
</evidence>
<comment type="subcellular location">
    <subcellularLocation>
        <location evidence="2 10">Cell inner membrane</location>
        <topology evidence="2 10">Single-pass type II membrane protein</topology>
        <orientation evidence="2 10">Periplasmic side</orientation>
    </subcellularLocation>
</comment>
<proteinExistence type="inferred from homology"/>
<evidence type="ECO:0000256" key="1">
    <source>
        <dbReference type="ARBA" id="ARBA00004007"/>
    </source>
</evidence>
<comment type="function">
    <text evidence="1 10">Exerts its effect at some terminal stage of cytochrome c oxidase synthesis, probably by being involved in the insertion of the copper B into subunit I.</text>
</comment>
<feature type="topological domain" description="Periplasmic" evidence="10">
    <location>
        <begin position="41"/>
        <end position="205"/>
    </location>
</feature>